<keyword evidence="4" id="KW-0238">DNA-binding</keyword>
<dbReference type="PANTHER" id="PTHR33164:SF5">
    <property type="entry name" value="ORGANIC HYDROPEROXIDE RESISTANCE TRANSCRIPTIONAL REGULATOR"/>
    <property type="match status" value="1"/>
</dbReference>
<keyword evidence="3" id="KW-0805">Transcription regulation</keyword>
<gene>
    <name evidence="8" type="ORF">ACFQWG_00550</name>
</gene>
<dbReference type="RefSeq" id="WP_380971178.1">
    <property type="nucleotide sequence ID" value="NZ_JBHTEF010000001.1"/>
</dbReference>
<dbReference type="PANTHER" id="PTHR33164">
    <property type="entry name" value="TRANSCRIPTIONAL REGULATOR, MARR FAMILY"/>
    <property type="match status" value="1"/>
</dbReference>
<comment type="caution">
    <text evidence="8">The sequence shown here is derived from an EMBL/GenBank/DDBJ whole genome shotgun (WGS) entry which is preliminary data.</text>
</comment>
<sequence length="200" mass="21849">MGTSHALSGPGPAWRGAGTPEGEAAPPGEAAGSAAFPRSPLPVVRDSPLNDPKPDATLLDRQVCFSLYRASHALGAVYRSILDPYGLTFPQYLVMLALWDRDRVPVRDLSDRVCLDSGTLSPLLRRLTQHGLVLRTRDRSDERRVVITLTERGDAMRVHAQEIQEQLLSATGLDADELFTLRSLSTKLADTTIAPHRPPH</sequence>
<feature type="region of interest" description="Disordered" evidence="6">
    <location>
        <begin position="1"/>
        <end position="49"/>
    </location>
</feature>
<dbReference type="Gene3D" id="1.10.10.10">
    <property type="entry name" value="Winged helix-like DNA-binding domain superfamily/Winged helix DNA-binding domain"/>
    <property type="match status" value="1"/>
</dbReference>
<dbReference type="InterPro" id="IPR055166">
    <property type="entry name" value="Transc_reg_Sar_Rot_HTH"/>
</dbReference>
<dbReference type="InterPro" id="IPR036388">
    <property type="entry name" value="WH-like_DNA-bd_sf"/>
</dbReference>
<dbReference type="SUPFAM" id="SSF46785">
    <property type="entry name" value="Winged helix' DNA-binding domain"/>
    <property type="match status" value="1"/>
</dbReference>
<evidence type="ECO:0000256" key="5">
    <source>
        <dbReference type="ARBA" id="ARBA00023163"/>
    </source>
</evidence>
<dbReference type="Proteomes" id="UP001596527">
    <property type="component" value="Unassembled WGS sequence"/>
</dbReference>
<keyword evidence="5" id="KW-0804">Transcription</keyword>
<evidence type="ECO:0000256" key="3">
    <source>
        <dbReference type="ARBA" id="ARBA00023015"/>
    </source>
</evidence>
<comment type="subcellular location">
    <subcellularLocation>
        <location evidence="1">Cytoplasm</location>
    </subcellularLocation>
</comment>
<dbReference type="SMART" id="SM00347">
    <property type="entry name" value="HTH_MARR"/>
    <property type="match status" value="1"/>
</dbReference>
<protein>
    <submittedName>
        <fullName evidence="8">MarR family winged helix-turn-helix transcriptional regulator</fullName>
    </submittedName>
</protein>
<feature type="compositionally biased region" description="Low complexity" evidence="6">
    <location>
        <begin position="16"/>
        <end position="35"/>
    </location>
</feature>
<evidence type="ECO:0000256" key="2">
    <source>
        <dbReference type="ARBA" id="ARBA00022490"/>
    </source>
</evidence>
<organism evidence="8 9">
    <name type="scientific">Schaalia naturae</name>
    <dbReference type="NCBI Taxonomy" id="635203"/>
    <lineage>
        <taxon>Bacteria</taxon>
        <taxon>Bacillati</taxon>
        <taxon>Actinomycetota</taxon>
        <taxon>Actinomycetes</taxon>
        <taxon>Actinomycetales</taxon>
        <taxon>Actinomycetaceae</taxon>
        <taxon>Schaalia</taxon>
    </lineage>
</organism>
<proteinExistence type="predicted"/>
<evidence type="ECO:0000259" key="7">
    <source>
        <dbReference type="PROSITE" id="PS50995"/>
    </source>
</evidence>
<evidence type="ECO:0000313" key="9">
    <source>
        <dbReference type="Proteomes" id="UP001596527"/>
    </source>
</evidence>
<evidence type="ECO:0000256" key="6">
    <source>
        <dbReference type="SAM" id="MobiDB-lite"/>
    </source>
</evidence>
<accession>A0ABW2SIQ7</accession>
<dbReference type="Pfam" id="PF22381">
    <property type="entry name" value="Staph_reg_Sar_Rot"/>
    <property type="match status" value="1"/>
</dbReference>
<dbReference type="InterPro" id="IPR000835">
    <property type="entry name" value="HTH_MarR-typ"/>
</dbReference>
<keyword evidence="9" id="KW-1185">Reference proteome</keyword>
<evidence type="ECO:0000313" key="8">
    <source>
        <dbReference type="EMBL" id="MFC7579724.1"/>
    </source>
</evidence>
<keyword evidence="2" id="KW-0963">Cytoplasm</keyword>
<evidence type="ECO:0000256" key="4">
    <source>
        <dbReference type="ARBA" id="ARBA00023125"/>
    </source>
</evidence>
<dbReference type="EMBL" id="JBHTEF010000001">
    <property type="protein sequence ID" value="MFC7579724.1"/>
    <property type="molecule type" value="Genomic_DNA"/>
</dbReference>
<feature type="domain" description="HTH marR-type" evidence="7">
    <location>
        <begin position="60"/>
        <end position="190"/>
    </location>
</feature>
<reference evidence="9" key="1">
    <citation type="journal article" date="2019" name="Int. J. Syst. Evol. Microbiol.">
        <title>The Global Catalogue of Microorganisms (GCM) 10K type strain sequencing project: providing services to taxonomists for standard genome sequencing and annotation.</title>
        <authorList>
            <consortium name="The Broad Institute Genomics Platform"/>
            <consortium name="The Broad Institute Genome Sequencing Center for Infectious Disease"/>
            <person name="Wu L."/>
            <person name="Ma J."/>
        </authorList>
    </citation>
    <scope>NUCLEOTIDE SEQUENCE [LARGE SCALE GENOMIC DNA]</scope>
    <source>
        <strain evidence="9">CCUG 56698</strain>
    </source>
</reference>
<dbReference type="PROSITE" id="PS50995">
    <property type="entry name" value="HTH_MARR_2"/>
    <property type="match status" value="1"/>
</dbReference>
<dbReference type="InterPro" id="IPR039422">
    <property type="entry name" value="MarR/SlyA-like"/>
</dbReference>
<evidence type="ECO:0000256" key="1">
    <source>
        <dbReference type="ARBA" id="ARBA00004496"/>
    </source>
</evidence>
<dbReference type="InterPro" id="IPR036390">
    <property type="entry name" value="WH_DNA-bd_sf"/>
</dbReference>
<name>A0ABW2SIQ7_9ACTO</name>